<dbReference type="InterPro" id="IPR009057">
    <property type="entry name" value="Homeodomain-like_sf"/>
</dbReference>
<keyword evidence="5" id="KW-1185">Reference proteome</keyword>
<dbReference type="Gene3D" id="1.10.357.10">
    <property type="entry name" value="Tetracycline Repressor, domain 2"/>
    <property type="match status" value="1"/>
</dbReference>
<name>A0A0B1ZLN7_9SPHN</name>
<gene>
    <name evidence="4" type="ORF">LK12_16050</name>
</gene>
<dbReference type="SUPFAM" id="SSF46689">
    <property type="entry name" value="Homeodomain-like"/>
    <property type="match status" value="1"/>
</dbReference>
<dbReference type="STRING" id="1348853.LK12_16050"/>
<proteinExistence type="predicted"/>
<evidence type="ECO:0000256" key="2">
    <source>
        <dbReference type="PROSITE-ProRule" id="PRU00335"/>
    </source>
</evidence>
<accession>A0A0B1ZLN7</accession>
<evidence type="ECO:0000259" key="3">
    <source>
        <dbReference type="PROSITE" id="PS50977"/>
    </source>
</evidence>
<dbReference type="PROSITE" id="PS50977">
    <property type="entry name" value="HTH_TETR_2"/>
    <property type="match status" value="1"/>
</dbReference>
<feature type="domain" description="HTH tetR-type" evidence="3">
    <location>
        <begin position="1"/>
        <end position="37"/>
    </location>
</feature>
<dbReference type="AlphaFoldDB" id="A0A0B1ZLN7"/>
<dbReference type="InterPro" id="IPR001647">
    <property type="entry name" value="HTH_TetR"/>
</dbReference>
<dbReference type="GO" id="GO:0003677">
    <property type="term" value="F:DNA binding"/>
    <property type="evidence" value="ECO:0007669"/>
    <property type="project" value="UniProtKB-UniRule"/>
</dbReference>
<evidence type="ECO:0000313" key="5">
    <source>
        <dbReference type="Proteomes" id="UP000031057"/>
    </source>
</evidence>
<evidence type="ECO:0000256" key="1">
    <source>
        <dbReference type="ARBA" id="ARBA00023125"/>
    </source>
</evidence>
<keyword evidence="1 2" id="KW-0238">DNA-binding</keyword>
<protein>
    <recommendedName>
        <fullName evidence="3">HTH tetR-type domain-containing protein</fullName>
    </recommendedName>
</protein>
<comment type="caution">
    <text evidence="2">Lacks conserved residue(s) required for the propagation of feature annotation.</text>
</comment>
<evidence type="ECO:0000313" key="4">
    <source>
        <dbReference type="EMBL" id="KHK90180.1"/>
    </source>
</evidence>
<sequence length="177" mass="19474">MSALVERSGASRPVVYEHFKNSEAVAVALVDQFFQETARFVVPRVDKSETIFEYMDVLIDALFEYRKADEFHAYLMTNGHSSAMPELNRVSLLYKQRAIDIFSSLLEGQGVEPELCKGAGYGLHELVTNTVYAFGASDDASQAKRALKIMVAGSLRALVTGPGTRPITPSELIKPLA</sequence>
<reference evidence="4 5" key="1">
    <citation type="submission" date="2014-10" db="EMBL/GenBank/DDBJ databases">
        <title>Genome sequence of Novosphingobium malaysiense MUSC 273(T).</title>
        <authorList>
            <person name="Lee L.-H."/>
        </authorList>
    </citation>
    <scope>NUCLEOTIDE SEQUENCE [LARGE SCALE GENOMIC DNA]</scope>
    <source>
        <strain evidence="4 5">MUSC 273</strain>
    </source>
</reference>
<dbReference type="EMBL" id="JTDI01000005">
    <property type="protein sequence ID" value="KHK90180.1"/>
    <property type="molecule type" value="Genomic_DNA"/>
</dbReference>
<organism evidence="4 5">
    <name type="scientific">Novosphingobium malaysiense</name>
    <dbReference type="NCBI Taxonomy" id="1348853"/>
    <lineage>
        <taxon>Bacteria</taxon>
        <taxon>Pseudomonadati</taxon>
        <taxon>Pseudomonadota</taxon>
        <taxon>Alphaproteobacteria</taxon>
        <taxon>Sphingomonadales</taxon>
        <taxon>Sphingomonadaceae</taxon>
        <taxon>Novosphingobium</taxon>
    </lineage>
</organism>
<comment type="caution">
    <text evidence="4">The sequence shown here is derived from an EMBL/GenBank/DDBJ whole genome shotgun (WGS) entry which is preliminary data.</text>
</comment>
<dbReference type="Proteomes" id="UP000031057">
    <property type="component" value="Unassembled WGS sequence"/>
</dbReference>